<evidence type="ECO:0000256" key="24">
    <source>
        <dbReference type="ARBA" id="ARBA00070473"/>
    </source>
</evidence>
<keyword evidence="14" id="KW-0735">Signal-anchor</keyword>
<gene>
    <name evidence="37" type="ORF">IHE44_0005581</name>
    <name evidence="36" type="ORF">IHE44_002296</name>
</gene>
<keyword evidence="15" id="KW-1133">Transmembrane helix</keyword>
<feature type="domain" description="Transferrin receptor-like dimerisation" evidence="34">
    <location>
        <begin position="541"/>
        <end position="661"/>
    </location>
</feature>
<evidence type="ECO:0000256" key="13">
    <source>
        <dbReference type="ARBA" id="ARBA00022837"/>
    </source>
</evidence>
<reference evidence="36" key="1">
    <citation type="submission" date="2020-10" db="EMBL/GenBank/DDBJ databases">
        <title>Feather gene expression reveals the developmental basis of iridescence in African starlings.</title>
        <authorList>
            <person name="Rubenstein D.R."/>
        </authorList>
    </citation>
    <scope>NUCLEOTIDE SEQUENCE</scope>
    <source>
        <strain evidence="36">SS15</strain>
        <tissue evidence="36">Liver</tissue>
    </source>
</reference>
<feature type="domain" description="Transferrin receptor-like dimerisation" evidence="34">
    <location>
        <begin position="1428"/>
        <end position="1489"/>
    </location>
</feature>
<dbReference type="FunFam" id="1.20.930.40:FF:000001">
    <property type="entry name" value="N-acetylated-alpha-linked acidic dipeptidase 2"/>
    <property type="match status" value="1"/>
</dbReference>
<dbReference type="Pfam" id="PF02225">
    <property type="entry name" value="PA"/>
    <property type="match status" value="2"/>
</dbReference>
<evidence type="ECO:0000256" key="9">
    <source>
        <dbReference type="ARBA" id="ARBA00022692"/>
    </source>
</evidence>
<evidence type="ECO:0000259" key="35">
    <source>
        <dbReference type="Pfam" id="PF04389"/>
    </source>
</evidence>
<evidence type="ECO:0000256" key="20">
    <source>
        <dbReference type="ARBA" id="ARBA00052003"/>
    </source>
</evidence>
<keyword evidence="16" id="KW-0224">Dipeptidase</keyword>
<dbReference type="EC" id="3.4.17.21" evidence="23"/>
<dbReference type="CDD" id="cd02121">
    <property type="entry name" value="PA_GCPII_like"/>
    <property type="match status" value="2"/>
</dbReference>
<evidence type="ECO:0000256" key="1">
    <source>
        <dbReference type="ARBA" id="ARBA00001947"/>
    </source>
</evidence>
<protein>
    <recommendedName>
        <fullName evidence="24">Glutamate carboxypeptidase 2</fullName>
        <ecNumber evidence="23">3.4.17.21</ecNumber>
    </recommendedName>
    <alternativeName>
        <fullName evidence="27">Folate hydrolase 1</fullName>
    </alternativeName>
    <alternativeName>
        <fullName evidence="30">Folylpoly-gamma-glutamate carboxypeptidase</fullName>
    </alternativeName>
    <alternativeName>
        <fullName evidence="31">Glutamate carboxypeptidase II</fullName>
    </alternativeName>
    <alternativeName>
        <fullName evidence="28">Membrane glutamate carboxypeptidase</fullName>
    </alternativeName>
    <alternativeName>
        <fullName evidence="29">N-acetylated-alpha-linked acidic dipeptidase I</fullName>
    </alternativeName>
    <alternativeName>
        <fullName evidence="25">Prostate-specific membrane antigen homolog</fullName>
    </alternativeName>
    <alternativeName>
        <fullName evidence="26">Pteroylpoly-gamma-glutamate carboxypeptidase</fullName>
    </alternativeName>
</protein>
<evidence type="ECO:0000256" key="22">
    <source>
        <dbReference type="ARBA" id="ARBA00056370"/>
    </source>
</evidence>
<dbReference type="SUPFAM" id="SSF53187">
    <property type="entry name" value="Zn-dependent exopeptidases"/>
    <property type="match status" value="2"/>
</dbReference>
<evidence type="ECO:0000256" key="28">
    <source>
        <dbReference type="ARBA" id="ARBA00080362"/>
    </source>
</evidence>
<dbReference type="InterPro" id="IPR046450">
    <property type="entry name" value="PA_dom_sf"/>
</dbReference>
<sequence>MRTAFMAEMKAENIKQFLYNFTQLPHLAGTEENMHLAQQVQAEWKKFGLDSVQLIHYDVLLSYPDDTKPNYISIIDEHGNEVFNTSLSEPPPPGYEAVRDVVPPYSAFSAQGMPEGELVYVNYGRTEDFFTLEREMGINCTGKIVIARYGKIFRGNKVKNAELAGAKGIILYSDPADYCAPGVDPYPNGWNLPGGGAQRGNVLNLNGAGDPLTPGYPAKEYMYRLDKNSGLGLPKIPVHPIGYHDAESLLRNMGGQAPPHSSWKGSLNVSYNVGPGFTGNYSTRYVILGGHRDSWVFGGIDPQSGAAVVHEIVRSFGKLKKKGWRPRRTVIFASWDAEEFGLLGSTEWAEENAKILQARGVAYINADSSVEGNYTLRVDCTPLMYSLVYSLTKKIPSPDEGFEGKSLYESWYIKNPSSEYKEVPRINKLGSGNDFEAFFQRLGIASGRARYSKNWNTEKYSSYPVYHSVYETYEIVEQFYDPTFKNHLTVAQVRGGLVFELANSVVLPFDCRDYASAVSNYAHIIYNLSRNHEEELATYNVSFDALFSAVKNFTEIAASFHERLQQIDINNLLAVRSLNDQLMFLERAFIDPLGLPGRPFYRHIIFAPSSHNKYAGESFPGIYDAMFDIESKADQHEAWEEVKRQISIAAFTVQAAAETLKEDHFSLTPVILRSICKTSYYTFGFVIEWNSIWFVYVNSDAGVKCHCCSEFVTVYEQLGNDRKKNHRTGPAYHLNEDIQPSHLNIFKKVLILRVLTFLSQTVSTLDFGKLRNKEGRDSPGVVGGRRRRRRKAAACQPSEPAKLPASADHMAGSRSKATLRVWLVCPGLLSCFLLGFLTGWFTKLTEENPNSSDVHQSVRQKLVAEMKAENIRKFLCSFTKLPHLAGTEQNLLLAKKIQGQWKEFGLDSAELVNYDVLLSYPNEKEPNYISVIDDQGNEVFNTSLFEPPPQGYENVTDILPPYNAFSAQGVPEADLVYVNYGRTEDFFKLEREMGINFTGKIVIARYGKIFRGNKVKNAILAGAQGIILYSDPADYCAPGVDAYPGGWNLPGGGVQRGNVLNLNGAGDPLTPGYPAKEYTFRYKVNEGVGIPKIPVHPIGYHDAEVLLHAMGGPAAPDSSWKGSLNVPYNIGPGFTGNSSTRKVRMHVHTSNKITRIYNVIGILRGALEPDRYIILGGHRDSWVFGGIDPTTGAAVLQEIVRSFGKMKVEGWRPRRTIIFASWDAEEFGLLGSTEWAEENAKVLQERAVAYINTDSSIEGNYTLRVDCTPLLYKLVYNLTKEILSPDEGYEKKSLYESWLEKDPTSENNTYPRINKLGSGSDFEAYFQRLGIASGRARYTKNRKADKFSNYPVYHTVYETFELVEKFYDPTFKKQLTIAQLRGKLVYELADSQVIPFDSRDYGEALKGYSNRIYKLAKKHEEQLKLYEVSFDPLFSAVVNFSKAAAEFHRRLEEVDKKDPVAVRIMNDQLMLIERAFTDPLGLPGRKFYRQQQKH</sequence>
<feature type="region of interest" description="Disordered" evidence="32">
    <location>
        <begin position="775"/>
        <end position="809"/>
    </location>
</feature>
<evidence type="ECO:0000256" key="31">
    <source>
        <dbReference type="ARBA" id="ARBA00082320"/>
    </source>
</evidence>
<dbReference type="Proteomes" id="UP000618051">
    <property type="component" value="Unassembled WGS sequence"/>
</dbReference>
<keyword evidence="11" id="KW-0378">Hydrolase</keyword>
<evidence type="ECO:0000256" key="23">
    <source>
        <dbReference type="ARBA" id="ARBA00066561"/>
    </source>
</evidence>
<evidence type="ECO:0000256" key="2">
    <source>
        <dbReference type="ARBA" id="ARBA00004401"/>
    </source>
</evidence>
<evidence type="ECO:0000256" key="7">
    <source>
        <dbReference type="ARBA" id="ARBA00022645"/>
    </source>
</evidence>
<evidence type="ECO:0000256" key="6">
    <source>
        <dbReference type="ARBA" id="ARBA00022553"/>
    </source>
</evidence>
<evidence type="ECO:0000259" key="33">
    <source>
        <dbReference type="Pfam" id="PF02225"/>
    </source>
</evidence>
<keyword evidence="38" id="KW-1185">Reference proteome</keyword>
<evidence type="ECO:0000256" key="29">
    <source>
        <dbReference type="ARBA" id="ARBA00080568"/>
    </source>
</evidence>
<keyword evidence="12" id="KW-0862">Zinc</keyword>
<keyword evidence="8" id="KW-0645">Protease</keyword>
<dbReference type="Pfam" id="PF04389">
    <property type="entry name" value="Peptidase_M28"/>
    <property type="match status" value="2"/>
</dbReference>
<dbReference type="CDD" id="cd08022">
    <property type="entry name" value="M28_PSMA_like"/>
    <property type="match status" value="2"/>
</dbReference>
<dbReference type="PANTHER" id="PTHR10404:SF38">
    <property type="entry name" value="N-ACETYLATED-ALPHA-LINKED ACIDIC DIPEPTIDASE 2"/>
    <property type="match status" value="1"/>
</dbReference>
<dbReference type="GO" id="GO:0016805">
    <property type="term" value="F:dipeptidase activity"/>
    <property type="evidence" value="ECO:0007669"/>
    <property type="project" value="UniProtKB-KW"/>
</dbReference>
<evidence type="ECO:0000259" key="34">
    <source>
        <dbReference type="Pfam" id="PF04253"/>
    </source>
</evidence>
<evidence type="ECO:0000256" key="27">
    <source>
        <dbReference type="ARBA" id="ARBA00079527"/>
    </source>
</evidence>
<evidence type="ECO:0000256" key="10">
    <source>
        <dbReference type="ARBA" id="ARBA00022723"/>
    </source>
</evidence>
<keyword evidence="7 36" id="KW-0121">Carboxypeptidase</keyword>
<dbReference type="GO" id="GO:0046872">
    <property type="term" value="F:metal ion binding"/>
    <property type="evidence" value="ECO:0007669"/>
    <property type="project" value="UniProtKB-KW"/>
</dbReference>
<keyword evidence="10" id="KW-0479">Metal-binding</keyword>
<evidence type="ECO:0000313" key="38">
    <source>
        <dbReference type="Proteomes" id="UP000618051"/>
    </source>
</evidence>
<evidence type="ECO:0000256" key="14">
    <source>
        <dbReference type="ARBA" id="ARBA00022968"/>
    </source>
</evidence>
<comment type="similarity">
    <text evidence="3">Belongs to the peptidase M28 family. M28B subfamily.</text>
</comment>
<keyword evidence="6" id="KW-0597">Phosphoprotein</keyword>
<evidence type="ECO:0000313" key="37">
    <source>
        <dbReference type="EMBL" id="KAI1242064.1"/>
    </source>
</evidence>
<comment type="cofactor">
    <cofactor evidence="1">
        <name>Zn(2+)</name>
        <dbReference type="ChEBI" id="CHEBI:29105"/>
    </cofactor>
</comment>
<evidence type="ECO:0000256" key="25">
    <source>
        <dbReference type="ARBA" id="ARBA00075140"/>
    </source>
</evidence>
<comment type="subcellular location">
    <subcellularLocation>
        <location evidence="2">Cell membrane</location>
        <topology evidence="2">Single-pass type II membrane protein</topology>
    </subcellularLocation>
</comment>
<comment type="subunit">
    <text evidence="4">Homodimer.</text>
</comment>
<evidence type="ECO:0000256" key="4">
    <source>
        <dbReference type="ARBA" id="ARBA00011738"/>
    </source>
</evidence>
<dbReference type="Gene3D" id="3.50.30.30">
    <property type="match status" value="2"/>
</dbReference>
<evidence type="ECO:0000256" key="11">
    <source>
        <dbReference type="ARBA" id="ARBA00022801"/>
    </source>
</evidence>
<dbReference type="OrthoDB" id="5841748at2759"/>
<evidence type="ECO:0000256" key="12">
    <source>
        <dbReference type="ARBA" id="ARBA00022833"/>
    </source>
</evidence>
<reference evidence="37 38" key="2">
    <citation type="journal article" date="2021" name="J. Hered.">
        <title>Feather Gene Expression Elucidates the Developmental Basis of Plumage Iridescence in African Starlings.</title>
        <authorList>
            <person name="Rubenstein D.R."/>
            <person name="Corvelo A."/>
            <person name="MacManes M.D."/>
            <person name="Maia R."/>
            <person name="Narzisi G."/>
            <person name="Rousaki A."/>
            <person name="Vandenabeele P."/>
            <person name="Shawkey M.D."/>
            <person name="Solomon J."/>
        </authorList>
    </citation>
    <scope>NUCLEOTIDE SEQUENCE [LARGE SCALE GENOMIC DNA]</scope>
    <source>
        <strain evidence="37">SS15</strain>
    </source>
</reference>
<feature type="domain" description="PA" evidence="33">
    <location>
        <begin position="973"/>
        <end position="1061"/>
    </location>
</feature>
<keyword evidence="17" id="KW-0482">Metalloprotease</keyword>
<feature type="domain" description="PA" evidence="33">
    <location>
        <begin position="115"/>
        <end position="203"/>
    </location>
</feature>
<reference evidence="37" key="3">
    <citation type="submission" date="2022-01" db="EMBL/GenBank/DDBJ databases">
        <authorList>
            <person name="Rubenstein D.R."/>
        </authorList>
    </citation>
    <scope>NUCLEOTIDE SEQUENCE</scope>
    <source>
        <strain evidence="37">SS15</strain>
        <tissue evidence="37">Liver</tissue>
    </source>
</reference>
<evidence type="ECO:0000256" key="26">
    <source>
        <dbReference type="ARBA" id="ARBA00078457"/>
    </source>
</evidence>
<organism evidence="36">
    <name type="scientific">Lamprotornis superbus</name>
    <dbReference type="NCBI Taxonomy" id="245042"/>
    <lineage>
        <taxon>Eukaryota</taxon>
        <taxon>Metazoa</taxon>
        <taxon>Chordata</taxon>
        <taxon>Craniata</taxon>
        <taxon>Vertebrata</taxon>
        <taxon>Euteleostomi</taxon>
        <taxon>Archelosauria</taxon>
        <taxon>Archosauria</taxon>
        <taxon>Dinosauria</taxon>
        <taxon>Saurischia</taxon>
        <taxon>Theropoda</taxon>
        <taxon>Coelurosauria</taxon>
        <taxon>Aves</taxon>
        <taxon>Neognathae</taxon>
        <taxon>Neoaves</taxon>
        <taxon>Telluraves</taxon>
        <taxon>Australaves</taxon>
        <taxon>Passeriformes</taxon>
        <taxon>Sturnidae</taxon>
        <taxon>Lamprotornis</taxon>
    </lineage>
</organism>
<feature type="domain" description="Peptidase M28" evidence="35">
    <location>
        <begin position="279"/>
        <end position="399"/>
    </location>
</feature>
<evidence type="ECO:0000256" key="15">
    <source>
        <dbReference type="ARBA" id="ARBA00022989"/>
    </source>
</evidence>
<dbReference type="EMBL" id="JADDUC010000014">
    <property type="protein sequence ID" value="KAG0127899.1"/>
    <property type="molecule type" value="Genomic_DNA"/>
</dbReference>
<evidence type="ECO:0000256" key="3">
    <source>
        <dbReference type="ARBA" id="ARBA00005634"/>
    </source>
</evidence>
<keyword evidence="18" id="KW-0472">Membrane</keyword>
<dbReference type="GO" id="GO:0004181">
    <property type="term" value="F:metallocarboxypeptidase activity"/>
    <property type="evidence" value="ECO:0007669"/>
    <property type="project" value="UniProtKB-EC"/>
</dbReference>
<comment type="caution">
    <text evidence="36">The sequence shown here is derived from an EMBL/GenBank/DDBJ whole genome shotgun (WGS) entry which is preliminary data.</text>
</comment>
<keyword evidence="19" id="KW-0325">Glycoprotein</keyword>
<dbReference type="GO" id="GO:0006508">
    <property type="term" value="P:proteolysis"/>
    <property type="evidence" value="ECO:0007669"/>
    <property type="project" value="UniProtKB-KW"/>
</dbReference>
<evidence type="ECO:0000256" key="30">
    <source>
        <dbReference type="ARBA" id="ARBA00082075"/>
    </source>
</evidence>
<dbReference type="Pfam" id="PF04253">
    <property type="entry name" value="TFR_dimer"/>
    <property type="match status" value="2"/>
</dbReference>
<name>A0A835P0A4_9PASS</name>
<dbReference type="SUPFAM" id="SSF52025">
    <property type="entry name" value="PA domain"/>
    <property type="match status" value="2"/>
</dbReference>
<comment type="function">
    <text evidence="22">Has both folate hydrolase and N-acetylated-alpha-linked-acidic dipeptidase (NAALADase) activity. Has a preference for tri-alpha-glutamate peptides. In the intestine, required for the uptake of folate. In the brain, modulates excitatory neurotransmission through the hydrolysis of the neuropeptide, N-aceylaspartylglutamate (NAAG), thereby releasing glutamate.</text>
</comment>
<dbReference type="PANTHER" id="PTHR10404">
    <property type="entry name" value="N-ACETYLATED-ALPHA-LINKED ACIDIC DIPEPTIDASE"/>
    <property type="match status" value="1"/>
</dbReference>
<keyword evidence="13" id="KW-0106">Calcium</keyword>
<evidence type="ECO:0000256" key="18">
    <source>
        <dbReference type="ARBA" id="ARBA00023136"/>
    </source>
</evidence>
<evidence type="ECO:0000256" key="17">
    <source>
        <dbReference type="ARBA" id="ARBA00023049"/>
    </source>
</evidence>
<dbReference type="InterPro" id="IPR003137">
    <property type="entry name" value="PA_domain"/>
</dbReference>
<keyword evidence="5" id="KW-1003">Cell membrane</keyword>
<dbReference type="InterPro" id="IPR039373">
    <property type="entry name" value="Peptidase_M28B"/>
</dbReference>
<evidence type="ECO:0000256" key="32">
    <source>
        <dbReference type="SAM" id="MobiDB-lite"/>
    </source>
</evidence>
<dbReference type="GO" id="GO:0005886">
    <property type="term" value="C:plasma membrane"/>
    <property type="evidence" value="ECO:0007669"/>
    <property type="project" value="UniProtKB-SubCell"/>
</dbReference>
<dbReference type="InterPro" id="IPR007484">
    <property type="entry name" value="Peptidase_M28"/>
</dbReference>
<evidence type="ECO:0000256" key="8">
    <source>
        <dbReference type="ARBA" id="ARBA00022670"/>
    </source>
</evidence>
<comment type="catalytic activity">
    <reaction evidence="20">
        <text>Release of an unsubstituted, C-terminal glutamyl residue, typically from Ac-Asp-Glu or folylpoly-gamma-glutamates.</text>
        <dbReference type="EC" id="3.4.17.21"/>
    </reaction>
</comment>
<dbReference type="Gene3D" id="3.40.630.10">
    <property type="entry name" value="Zn peptidases"/>
    <property type="match status" value="3"/>
</dbReference>
<dbReference type="InterPro" id="IPR036757">
    <property type="entry name" value="TFR-like_dimer_dom_sf"/>
</dbReference>
<evidence type="ECO:0000313" key="36">
    <source>
        <dbReference type="EMBL" id="KAG0127899.1"/>
    </source>
</evidence>
<dbReference type="FunFam" id="3.50.30.30:FF:000002">
    <property type="entry name" value="N-acetylated-alpha-linked acidic dipeptidase 2"/>
    <property type="match status" value="2"/>
</dbReference>
<dbReference type="SUPFAM" id="SSF47672">
    <property type="entry name" value="Transferrin receptor-like dimerisation domain"/>
    <property type="match status" value="2"/>
</dbReference>
<dbReference type="InterPro" id="IPR007365">
    <property type="entry name" value="TFR-like_dimer_dom"/>
</dbReference>
<accession>A0A835P0A4</accession>
<feature type="domain" description="Peptidase M28" evidence="35">
    <location>
        <begin position="1158"/>
        <end position="1361"/>
    </location>
</feature>
<dbReference type="EMBL" id="JADDUC020000002">
    <property type="protein sequence ID" value="KAI1242064.1"/>
    <property type="molecule type" value="Genomic_DNA"/>
</dbReference>
<evidence type="ECO:0000256" key="19">
    <source>
        <dbReference type="ARBA" id="ARBA00023180"/>
    </source>
</evidence>
<keyword evidence="9" id="KW-0812">Transmembrane</keyword>
<proteinExistence type="inferred from homology"/>
<evidence type="ECO:0000256" key="21">
    <source>
        <dbReference type="ARBA" id="ARBA00054055"/>
    </source>
</evidence>
<evidence type="ECO:0000256" key="5">
    <source>
        <dbReference type="ARBA" id="ARBA00022475"/>
    </source>
</evidence>
<dbReference type="FunFam" id="3.40.630.10:FF:000009">
    <property type="entry name" value="N-acetylated-alpha-linked acidic dipeptidase 2"/>
    <property type="match status" value="2"/>
</dbReference>
<evidence type="ECO:0000256" key="16">
    <source>
        <dbReference type="ARBA" id="ARBA00022997"/>
    </source>
</evidence>
<dbReference type="Gene3D" id="1.20.930.40">
    <property type="entry name" value="Transferrin receptor-like, dimerisation domain"/>
    <property type="match status" value="2"/>
</dbReference>
<comment type="function">
    <text evidence="21">Also exhibits a dipeptidyl-peptidase IV type activity. In vitro, cleaves Gly-Pro-AMC.</text>
</comment>